<comment type="caution">
    <text evidence="2">The sequence shown here is derived from an EMBL/GenBank/DDBJ whole genome shotgun (WGS) entry which is preliminary data.</text>
</comment>
<dbReference type="EMBL" id="BAAADS010000015">
    <property type="protein sequence ID" value="GAA0603328.1"/>
    <property type="molecule type" value="Genomic_DNA"/>
</dbReference>
<protein>
    <recommendedName>
        <fullName evidence="1">DinB-like domain-containing protein</fullName>
    </recommendedName>
</protein>
<feature type="domain" description="DinB-like" evidence="1">
    <location>
        <begin position="21"/>
        <end position="155"/>
    </location>
</feature>
<gene>
    <name evidence="2" type="ORF">GCM10009001_20360</name>
</gene>
<dbReference type="Proteomes" id="UP001500866">
    <property type="component" value="Unassembled WGS sequence"/>
</dbReference>
<evidence type="ECO:0000313" key="3">
    <source>
        <dbReference type="Proteomes" id="UP001500866"/>
    </source>
</evidence>
<dbReference type="Pfam" id="PF12867">
    <property type="entry name" value="DinB_2"/>
    <property type="match status" value="1"/>
</dbReference>
<dbReference type="RefSeq" id="WP_343812688.1">
    <property type="nucleotide sequence ID" value="NZ_BAAADS010000015.1"/>
</dbReference>
<proteinExistence type="predicted"/>
<evidence type="ECO:0000259" key="1">
    <source>
        <dbReference type="Pfam" id="PF12867"/>
    </source>
</evidence>
<dbReference type="Gene3D" id="1.20.120.450">
    <property type="entry name" value="dinb family like domain"/>
    <property type="match status" value="1"/>
</dbReference>
<reference evidence="2 3" key="1">
    <citation type="journal article" date="2019" name="Int. J. Syst. Evol. Microbiol.">
        <title>The Global Catalogue of Microorganisms (GCM) 10K type strain sequencing project: providing services to taxonomists for standard genome sequencing and annotation.</title>
        <authorList>
            <consortium name="The Broad Institute Genomics Platform"/>
            <consortium name="The Broad Institute Genome Sequencing Center for Infectious Disease"/>
            <person name="Wu L."/>
            <person name="Ma J."/>
        </authorList>
    </citation>
    <scope>NUCLEOTIDE SEQUENCE [LARGE SCALE GENOMIC DNA]</scope>
    <source>
        <strain evidence="2 3">JCM 15395</strain>
    </source>
</reference>
<dbReference type="InterPro" id="IPR034660">
    <property type="entry name" value="DinB/YfiT-like"/>
</dbReference>
<organism evidence="2 3">
    <name type="scientific">Virgibacillus siamensis</name>
    <dbReference type="NCBI Taxonomy" id="480071"/>
    <lineage>
        <taxon>Bacteria</taxon>
        <taxon>Bacillati</taxon>
        <taxon>Bacillota</taxon>
        <taxon>Bacilli</taxon>
        <taxon>Bacillales</taxon>
        <taxon>Bacillaceae</taxon>
        <taxon>Virgibacillus</taxon>
    </lineage>
</organism>
<accession>A0ABN1G3F8</accession>
<dbReference type="InterPro" id="IPR024775">
    <property type="entry name" value="DinB-like"/>
</dbReference>
<keyword evidence="3" id="KW-1185">Reference proteome</keyword>
<evidence type="ECO:0000313" key="2">
    <source>
        <dbReference type="EMBL" id="GAA0603328.1"/>
    </source>
</evidence>
<dbReference type="SUPFAM" id="SSF109854">
    <property type="entry name" value="DinB/YfiT-like putative metalloenzymes"/>
    <property type="match status" value="1"/>
</dbReference>
<name>A0ABN1G3F8_9BACI</name>
<sequence>MYTTEDLINDFENFNLYVNSLRTMEEALFFEPIAEGKWSAAEIISHISYWDKYIRKETLPQMKINAAIKSIDFDPLNKQAANYALSGVSRQHLLHKQLEERTQLVSDLRKKNEKEFFATFSLNGEEVDQYSGYPHSIFNYIAAFIWHDNHHKQQIDGFLKGKGVELKV</sequence>